<feature type="transmembrane region" description="Helical" evidence="8">
    <location>
        <begin position="549"/>
        <end position="567"/>
    </location>
</feature>
<dbReference type="NCBIfam" id="TIGR00879">
    <property type="entry name" value="SP"/>
    <property type="match status" value="1"/>
</dbReference>
<dbReference type="OrthoDB" id="648285at2759"/>
<dbReference type="InterPro" id="IPR036259">
    <property type="entry name" value="MFS_trans_sf"/>
</dbReference>
<feature type="transmembrane region" description="Helical" evidence="8">
    <location>
        <begin position="816"/>
        <end position="836"/>
    </location>
</feature>
<dbReference type="AlphaFoldDB" id="A0A1Z5TC29"/>
<evidence type="ECO:0000256" key="5">
    <source>
        <dbReference type="ARBA" id="ARBA00022989"/>
    </source>
</evidence>
<dbReference type="Pfam" id="PF03641">
    <property type="entry name" value="Lysine_decarbox"/>
    <property type="match status" value="1"/>
</dbReference>
<feature type="compositionally biased region" description="Polar residues" evidence="7">
    <location>
        <begin position="408"/>
        <end position="428"/>
    </location>
</feature>
<feature type="compositionally biased region" description="Basic and acidic residues" evidence="7">
    <location>
        <begin position="323"/>
        <end position="338"/>
    </location>
</feature>
<keyword evidence="3" id="KW-0813">Transport</keyword>
<feature type="compositionally biased region" description="Basic residues" evidence="7">
    <location>
        <begin position="392"/>
        <end position="403"/>
    </location>
</feature>
<protein>
    <recommendedName>
        <fullName evidence="9">Major facilitator superfamily (MFS) profile domain-containing protein</fullName>
    </recommendedName>
</protein>
<evidence type="ECO:0000256" key="2">
    <source>
        <dbReference type="ARBA" id="ARBA00010992"/>
    </source>
</evidence>
<comment type="subcellular location">
    <subcellularLocation>
        <location evidence="1">Membrane</location>
        <topology evidence="1">Multi-pass membrane protein</topology>
    </subcellularLocation>
</comment>
<feature type="domain" description="Major facilitator superfamily (MFS) profile" evidence="9">
    <location>
        <begin position="479"/>
        <end position="909"/>
    </location>
</feature>
<comment type="caution">
    <text evidence="10">The sequence shown here is derived from an EMBL/GenBank/DDBJ whole genome shotgun (WGS) entry which is preliminary data.</text>
</comment>
<feature type="transmembrane region" description="Helical" evidence="8">
    <location>
        <begin position="606"/>
        <end position="624"/>
    </location>
</feature>
<dbReference type="InterPro" id="IPR050360">
    <property type="entry name" value="MFS_Sugar_Transporters"/>
</dbReference>
<gene>
    <name evidence="10" type="ORF">BTJ68_05240</name>
</gene>
<feature type="transmembrane region" description="Helical" evidence="8">
    <location>
        <begin position="725"/>
        <end position="749"/>
    </location>
</feature>
<feature type="transmembrane region" description="Helical" evidence="8">
    <location>
        <begin position="573"/>
        <end position="594"/>
    </location>
</feature>
<dbReference type="SUPFAM" id="SSF103473">
    <property type="entry name" value="MFS general substrate transporter"/>
    <property type="match status" value="1"/>
</dbReference>
<feature type="transmembrane region" description="Helical" evidence="8">
    <location>
        <begin position="475"/>
        <end position="492"/>
    </location>
</feature>
<evidence type="ECO:0000313" key="11">
    <source>
        <dbReference type="Proteomes" id="UP000194280"/>
    </source>
</evidence>
<dbReference type="EMBL" id="MUNK01000073">
    <property type="protein sequence ID" value="OTA33560.1"/>
    <property type="molecule type" value="Genomic_DNA"/>
</dbReference>
<reference evidence="10 11" key="1">
    <citation type="submission" date="2017-01" db="EMBL/GenBank/DDBJ databases">
        <title>The recent genome duplication of the halophilic yeast Hortaea werneckii: insights from long-read sequencing.</title>
        <authorList>
            <person name="Sinha S."/>
            <person name="Flibotte S."/>
            <person name="Neira M."/>
            <person name="Lenassi M."/>
            <person name="Gostincar C."/>
            <person name="Stajich J.E."/>
            <person name="Nislow C.E."/>
        </authorList>
    </citation>
    <scope>NUCLEOTIDE SEQUENCE [LARGE SCALE GENOMIC DNA]</scope>
    <source>
        <strain evidence="10 11">EXF-2000</strain>
    </source>
</reference>
<dbReference type="InterPro" id="IPR031100">
    <property type="entry name" value="LOG_fam"/>
</dbReference>
<dbReference type="PANTHER" id="PTHR48022">
    <property type="entry name" value="PLASTIDIC GLUCOSE TRANSPORTER 4"/>
    <property type="match status" value="1"/>
</dbReference>
<comment type="similarity">
    <text evidence="2">Belongs to the major facilitator superfamily. Sugar transporter (TC 2.A.1.1) family.</text>
</comment>
<feature type="region of interest" description="Disordered" evidence="7">
    <location>
        <begin position="294"/>
        <end position="361"/>
    </location>
</feature>
<evidence type="ECO:0000256" key="4">
    <source>
        <dbReference type="ARBA" id="ARBA00022692"/>
    </source>
</evidence>
<dbReference type="PROSITE" id="PS00217">
    <property type="entry name" value="SUGAR_TRANSPORT_2"/>
    <property type="match status" value="1"/>
</dbReference>
<evidence type="ECO:0000259" key="9">
    <source>
        <dbReference type="PROSITE" id="PS50850"/>
    </source>
</evidence>
<accession>A0A1Z5TC29</accession>
<feature type="transmembrane region" description="Helical" evidence="8">
    <location>
        <begin position="790"/>
        <end position="810"/>
    </location>
</feature>
<evidence type="ECO:0000256" key="8">
    <source>
        <dbReference type="SAM" id="Phobius"/>
    </source>
</evidence>
<evidence type="ECO:0000256" key="7">
    <source>
        <dbReference type="SAM" id="MobiDB-lite"/>
    </source>
</evidence>
<organism evidence="10 11">
    <name type="scientific">Hortaea werneckii EXF-2000</name>
    <dbReference type="NCBI Taxonomy" id="1157616"/>
    <lineage>
        <taxon>Eukaryota</taxon>
        <taxon>Fungi</taxon>
        <taxon>Dikarya</taxon>
        <taxon>Ascomycota</taxon>
        <taxon>Pezizomycotina</taxon>
        <taxon>Dothideomycetes</taxon>
        <taxon>Dothideomycetidae</taxon>
        <taxon>Mycosphaerellales</taxon>
        <taxon>Teratosphaeriaceae</taxon>
        <taxon>Hortaea</taxon>
    </lineage>
</organism>
<dbReference type="Pfam" id="PF00083">
    <property type="entry name" value="Sugar_tr"/>
    <property type="match status" value="1"/>
</dbReference>
<keyword evidence="11" id="KW-1185">Reference proteome</keyword>
<dbReference type="Gene3D" id="1.20.1250.20">
    <property type="entry name" value="MFS general substrate transporter like domains"/>
    <property type="match status" value="1"/>
</dbReference>
<dbReference type="FunFam" id="1.20.1250.20:FF:000119">
    <property type="entry name" value="MFS monosaccharide transporter, putative"/>
    <property type="match status" value="1"/>
</dbReference>
<feature type="transmembrane region" description="Helical" evidence="8">
    <location>
        <begin position="636"/>
        <end position="659"/>
    </location>
</feature>
<evidence type="ECO:0000256" key="3">
    <source>
        <dbReference type="ARBA" id="ARBA00022448"/>
    </source>
</evidence>
<evidence type="ECO:0000313" key="10">
    <source>
        <dbReference type="EMBL" id="OTA33560.1"/>
    </source>
</evidence>
<dbReference type="Proteomes" id="UP000194280">
    <property type="component" value="Unassembled WGS sequence"/>
</dbReference>
<feature type="region of interest" description="Disordered" evidence="7">
    <location>
        <begin position="380"/>
        <end position="429"/>
    </location>
</feature>
<dbReference type="PANTHER" id="PTHR48022:SF73">
    <property type="entry name" value="METABOLITE TRANSPORT PROTEIN YDL199C-RELATED"/>
    <property type="match status" value="1"/>
</dbReference>
<dbReference type="InParanoid" id="A0A1Z5TC29"/>
<feature type="transmembrane region" description="Helical" evidence="8">
    <location>
        <begin position="761"/>
        <end position="783"/>
    </location>
</feature>
<dbReference type="InterPro" id="IPR005269">
    <property type="entry name" value="LOG"/>
</dbReference>
<dbReference type="FunCoup" id="A0A1Z5TC29">
    <property type="interactions" value="99"/>
</dbReference>
<keyword evidence="5 8" id="KW-1133">Transmembrane helix</keyword>
<dbReference type="GO" id="GO:0016020">
    <property type="term" value="C:membrane"/>
    <property type="evidence" value="ECO:0007669"/>
    <property type="project" value="UniProtKB-SubCell"/>
</dbReference>
<dbReference type="GO" id="GO:0016787">
    <property type="term" value="F:hydrolase activity"/>
    <property type="evidence" value="ECO:0007669"/>
    <property type="project" value="InterPro"/>
</dbReference>
<keyword evidence="4 8" id="KW-0812">Transmembrane</keyword>
<dbReference type="InterPro" id="IPR005828">
    <property type="entry name" value="MFS_sugar_transport-like"/>
</dbReference>
<dbReference type="SUPFAM" id="SSF102405">
    <property type="entry name" value="MCP/YpsA-like"/>
    <property type="match status" value="1"/>
</dbReference>
<keyword evidence="6 8" id="KW-0472">Membrane</keyword>
<sequence>MRLSRVITTSLKQTSLAPFHTSCTFSRSYHPATTIMASTNGISTMNEPKQSENIAPTANGREPKPTVCVFCGSQPGTSPAHLAAARALAHALHANNISLVYGGGTVGIMGEVAKTLVSLSGPEAVHGVIPEALIRYERNYNEDGSTNAVVDPQKVIDEKTYGRTTVVKDMHTRKQMMAREVIEGGVGGGFIALSGGYGTLEELMEVVTWNQLGIHGMPVVVYNVEGYWDGLMQWVRKAVSAGFVGEGNKGIMVEAREAEDVVAALKSYQNAEGRFKLDWGAKASESALTTAKIPSLNFTGSGSTRRPANIPLHTLERRQRRSSSRDGSWDEKGSEDRRRLRGRSSASEDEDDSDVGSEFSLWSDTGDLVDQLADEEDPLAGHFKADDNYQVKRGRSSQKRQKAVRYASNGSQEKPYTGRNKTTGSTQRPGVVKKEDIYIPSPPSRPLSWGQKFLATIMAPNDGPSRMHGLHGKKLLYFLSIFVSLGVFLFGYDQGVMSGIITGPYFKDYFNQPSRAEIGTMVAILEIGALISSLSVGRIGDVLGRRKTILYGAMVFVVGGACQTFSTGMPMMMLGRFVAGLGVGALSTIVPVYQSEISPPHNRGKLACIEFSGNIFGYMCSVWVDYFCSYIPSDWAWRVPLLLQVVMGGLLAVGSFLIVESPRWLLDNDHDEEGIVVIANLYGKGDIHNPKARDEYREIKMNVLLQRQEGERSYADMFKRYYKRVFIAMSAQALAQLNGINVISYYAPLVFEQAGWVGRDAILMTGINGITYLASTVPPWYVVDRLGRRFILLSGAIAMIISLSAISYFIFIDIHITPTMVVIFVMIYNAAFGYSWGPIPWLYPPEILPLSIRAKGASLSTAANWAFNWLVGEMTPILQEAIKWRLYLVHAFFCAVSFVVVWFIYPETANVRLEDMNSLFGDATTAAPTPQTLAEAESLFSGNRSPIGSFSLGSQQGDGNVPDMDLQPPDVEIQDGKPMVGGKAGDSDSQREGVGGWISSMVKRGKGEEGSGAGSGKYKRLGQDEDEEHR</sequence>
<feature type="transmembrane region" description="Helical" evidence="8">
    <location>
        <begin position="884"/>
        <end position="905"/>
    </location>
</feature>
<dbReference type="NCBIfam" id="TIGR00730">
    <property type="entry name" value="Rossman fold protein, TIGR00730 family"/>
    <property type="match status" value="1"/>
</dbReference>
<dbReference type="PROSITE" id="PS50850">
    <property type="entry name" value="MFS"/>
    <property type="match status" value="1"/>
</dbReference>
<dbReference type="PRINTS" id="PR00171">
    <property type="entry name" value="SUGRTRNSPORT"/>
</dbReference>
<feature type="compositionally biased region" description="Polar residues" evidence="7">
    <location>
        <begin position="296"/>
        <end position="306"/>
    </location>
</feature>
<feature type="region of interest" description="Disordered" evidence="7">
    <location>
        <begin position="951"/>
        <end position="1030"/>
    </location>
</feature>
<evidence type="ECO:0000256" key="1">
    <source>
        <dbReference type="ARBA" id="ARBA00004141"/>
    </source>
</evidence>
<dbReference type="FunFam" id="3.40.50.450:FF:000018">
    <property type="entry name" value="Lysine decarboxylase-like protein"/>
    <property type="match status" value="1"/>
</dbReference>
<name>A0A1Z5TC29_HORWE</name>
<dbReference type="STRING" id="1157616.A0A1Z5TC29"/>
<dbReference type="Gene3D" id="3.40.50.450">
    <property type="match status" value="1"/>
</dbReference>
<evidence type="ECO:0000256" key="6">
    <source>
        <dbReference type="ARBA" id="ARBA00023136"/>
    </source>
</evidence>
<dbReference type="GO" id="GO:0005351">
    <property type="term" value="F:carbohydrate:proton symporter activity"/>
    <property type="evidence" value="ECO:0007669"/>
    <property type="project" value="TreeGrafter"/>
</dbReference>
<feature type="transmembrane region" description="Helical" evidence="8">
    <location>
        <begin position="518"/>
        <end position="537"/>
    </location>
</feature>
<dbReference type="InterPro" id="IPR005829">
    <property type="entry name" value="Sugar_transporter_CS"/>
</dbReference>
<proteinExistence type="inferred from homology"/>
<dbReference type="VEuPathDB" id="FungiDB:BTJ68_05240"/>
<dbReference type="InterPro" id="IPR020846">
    <property type="entry name" value="MFS_dom"/>
</dbReference>
<dbReference type="InterPro" id="IPR003663">
    <property type="entry name" value="Sugar/inositol_transpt"/>
</dbReference>
<dbReference type="GO" id="GO:0009691">
    <property type="term" value="P:cytokinin biosynthetic process"/>
    <property type="evidence" value="ECO:0007669"/>
    <property type="project" value="InterPro"/>
</dbReference>